<dbReference type="InterPro" id="IPR003851">
    <property type="entry name" value="Znf_Dof"/>
</dbReference>
<evidence type="ECO:0000256" key="2">
    <source>
        <dbReference type="ARBA" id="ARBA00022771"/>
    </source>
</evidence>
<evidence type="ECO:0000256" key="3">
    <source>
        <dbReference type="ARBA" id="ARBA00022833"/>
    </source>
</evidence>
<keyword evidence="6" id="KW-0804">Transcription</keyword>
<accession>A0AAD7QJ36</accession>
<evidence type="ECO:0000256" key="8">
    <source>
        <dbReference type="PROSITE-ProRule" id="PRU00071"/>
    </source>
</evidence>
<dbReference type="AlphaFoldDB" id="A0AAD7QJ36"/>
<organism evidence="12 13">
    <name type="scientific">Quillaja saponaria</name>
    <name type="common">Soap bark tree</name>
    <dbReference type="NCBI Taxonomy" id="32244"/>
    <lineage>
        <taxon>Eukaryota</taxon>
        <taxon>Viridiplantae</taxon>
        <taxon>Streptophyta</taxon>
        <taxon>Embryophyta</taxon>
        <taxon>Tracheophyta</taxon>
        <taxon>Spermatophyta</taxon>
        <taxon>Magnoliopsida</taxon>
        <taxon>eudicotyledons</taxon>
        <taxon>Gunneridae</taxon>
        <taxon>Pentapetalae</taxon>
        <taxon>rosids</taxon>
        <taxon>fabids</taxon>
        <taxon>Fabales</taxon>
        <taxon>Quillajaceae</taxon>
        <taxon>Quillaja</taxon>
    </lineage>
</organism>
<evidence type="ECO:0000256" key="9">
    <source>
        <dbReference type="SAM" id="MobiDB-lite"/>
    </source>
</evidence>
<sequence length="417" mass="45503">MQILCGILLSYFSLGWIPPEACPEVRGPAIKLFGRNIPVESVRNTDPIHQIPSVNEFEDATKMEEYYPSMNFTGKEVDPSTKVTGVDDINKILLWGLETKFCYFNNYNVKQPRHFCKICHRYWTAGGTIRNVPVGAGKRKNKHSSSQYCQVAVSPNVVSVTQADTINSSSKLHLSYAGHPTSSRPVEGIEEAPKFRENAPLCESLETMLNLKGQKKAVEVGAAADGDDGKGMEQVGLPEQCIGLNPLQPFQCYHVPPWALQWTPDWNSMLLGPGSMVPNPAHIGSRPAVRVPGFNLPSIAIPFIPPSHWGPSCGLHKGELRLTGSTGILSPSSSTSNNECSGNSSPTLGKHSRDASIQAEDTMKQCLWVPKTLRTNDPEEAAKSSIWSTLGIKPAQDRPILSDGIFKSLDHKSDSSG</sequence>
<dbReference type="Pfam" id="PF02701">
    <property type="entry name" value="Zn_ribbon_Dof"/>
    <property type="match status" value="1"/>
</dbReference>
<protein>
    <submittedName>
        <fullName evidence="12">Dof protein</fullName>
    </submittedName>
</protein>
<dbReference type="PANTHER" id="PTHR31089">
    <property type="entry name" value="CYCLIC DOF FACTOR 2"/>
    <property type="match status" value="1"/>
</dbReference>
<feature type="chain" id="PRO_5042014349" evidence="10">
    <location>
        <begin position="16"/>
        <end position="417"/>
    </location>
</feature>
<reference evidence="12 13" key="1">
    <citation type="journal article" date="2023" name="Science">
        <title>Elucidation of the pathway for biosynthesis of saponin adjuvants from the soapbark tree.</title>
        <authorList>
            <person name="Reed J."/>
            <person name="Orme A."/>
            <person name="El-Demerdash A."/>
            <person name="Owen C."/>
            <person name="Martin L.B.B."/>
            <person name="Misra R.C."/>
            <person name="Kikuchi S."/>
            <person name="Rejzek M."/>
            <person name="Martin A.C."/>
            <person name="Harkess A."/>
            <person name="Leebens-Mack J."/>
            <person name="Louveau T."/>
            <person name="Stephenson M.J."/>
            <person name="Osbourn A."/>
        </authorList>
    </citation>
    <scope>NUCLEOTIDE SEQUENCE [LARGE SCALE GENOMIC DNA]</scope>
    <source>
        <strain evidence="12">S10</strain>
    </source>
</reference>
<keyword evidence="10" id="KW-0732">Signal</keyword>
<feature type="signal peptide" evidence="10">
    <location>
        <begin position="1"/>
        <end position="15"/>
    </location>
</feature>
<evidence type="ECO:0000256" key="4">
    <source>
        <dbReference type="ARBA" id="ARBA00023015"/>
    </source>
</evidence>
<dbReference type="KEGG" id="qsa:O6P43_001594"/>
<evidence type="ECO:0000259" key="11">
    <source>
        <dbReference type="PROSITE" id="PS50884"/>
    </source>
</evidence>
<proteinExistence type="predicted"/>
<dbReference type="PROSITE" id="PS50884">
    <property type="entry name" value="ZF_DOF_2"/>
    <property type="match status" value="1"/>
</dbReference>
<keyword evidence="1" id="KW-0479">Metal-binding</keyword>
<keyword evidence="13" id="KW-1185">Reference proteome</keyword>
<evidence type="ECO:0000256" key="5">
    <source>
        <dbReference type="ARBA" id="ARBA00023125"/>
    </source>
</evidence>
<evidence type="ECO:0000313" key="13">
    <source>
        <dbReference type="Proteomes" id="UP001163823"/>
    </source>
</evidence>
<name>A0AAD7QJ36_QUISA</name>
<feature type="compositionally biased region" description="Low complexity" evidence="9">
    <location>
        <begin position="324"/>
        <end position="345"/>
    </location>
</feature>
<dbReference type="Proteomes" id="UP001163823">
    <property type="component" value="Chromosome 1"/>
</dbReference>
<dbReference type="GO" id="GO:0008270">
    <property type="term" value="F:zinc ion binding"/>
    <property type="evidence" value="ECO:0007669"/>
    <property type="project" value="UniProtKB-KW"/>
</dbReference>
<keyword evidence="4" id="KW-0805">Transcription regulation</keyword>
<dbReference type="PANTHER" id="PTHR31089:SF66">
    <property type="entry name" value="DOF-TYPE ZINC FINGER DNA-BINDING FAMILY PROTEIN"/>
    <property type="match status" value="1"/>
</dbReference>
<comment type="subcellular location">
    <subcellularLocation>
        <location evidence="8">Nucleus</location>
    </subcellularLocation>
</comment>
<keyword evidence="5 8" id="KW-0238">DNA-binding</keyword>
<comment type="caution">
    <text evidence="12">The sequence shown here is derived from an EMBL/GenBank/DDBJ whole genome shotgun (WGS) entry which is preliminary data.</text>
</comment>
<dbReference type="EMBL" id="JARAOO010000001">
    <property type="protein sequence ID" value="KAJ7982473.1"/>
    <property type="molecule type" value="Genomic_DNA"/>
</dbReference>
<evidence type="ECO:0000256" key="6">
    <source>
        <dbReference type="ARBA" id="ARBA00023163"/>
    </source>
</evidence>
<dbReference type="GO" id="GO:0005634">
    <property type="term" value="C:nucleus"/>
    <property type="evidence" value="ECO:0007669"/>
    <property type="project" value="UniProtKB-SubCell"/>
</dbReference>
<keyword evidence="2 8" id="KW-0863">Zinc-finger</keyword>
<dbReference type="GO" id="GO:0003700">
    <property type="term" value="F:DNA-binding transcription factor activity"/>
    <property type="evidence" value="ECO:0007669"/>
    <property type="project" value="InterPro"/>
</dbReference>
<dbReference type="GO" id="GO:0003677">
    <property type="term" value="F:DNA binding"/>
    <property type="evidence" value="ECO:0007669"/>
    <property type="project" value="UniProtKB-UniRule"/>
</dbReference>
<feature type="domain" description="Dof-type" evidence="11">
    <location>
        <begin position="89"/>
        <end position="143"/>
    </location>
</feature>
<gene>
    <name evidence="12" type="ORF">O6P43_001594</name>
</gene>
<evidence type="ECO:0000313" key="12">
    <source>
        <dbReference type="EMBL" id="KAJ7982473.1"/>
    </source>
</evidence>
<keyword evidence="3" id="KW-0862">Zinc</keyword>
<keyword evidence="7 8" id="KW-0539">Nucleus</keyword>
<evidence type="ECO:0000256" key="10">
    <source>
        <dbReference type="SAM" id="SignalP"/>
    </source>
</evidence>
<evidence type="ECO:0000256" key="7">
    <source>
        <dbReference type="ARBA" id="ARBA00023242"/>
    </source>
</evidence>
<feature type="region of interest" description="Disordered" evidence="9">
    <location>
        <begin position="324"/>
        <end position="356"/>
    </location>
</feature>
<dbReference type="InterPro" id="IPR045174">
    <property type="entry name" value="Dof"/>
</dbReference>
<evidence type="ECO:0000256" key="1">
    <source>
        <dbReference type="ARBA" id="ARBA00022723"/>
    </source>
</evidence>